<evidence type="ECO:0000256" key="1">
    <source>
        <dbReference type="ARBA" id="ARBA00022679"/>
    </source>
</evidence>
<evidence type="ECO:0000259" key="2">
    <source>
        <dbReference type="Pfam" id="PF01648"/>
    </source>
</evidence>
<reference evidence="3 4" key="1">
    <citation type="submission" date="2020-04" db="EMBL/GenBank/DDBJ databases">
        <title>Sequencing and Assembly of C. fimi.</title>
        <authorList>
            <person name="Ramsey A.R."/>
        </authorList>
    </citation>
    <scope>NUCLEOTIDE SEQUENCE [LARGE SCALE GENOMIC DNA]</scope>
    <source>
        <strain evidence="3 4">SB</strain>
    </source>
</reference>
<dbReference type="AlphaFoldDB" id="A0A7Y0QHV8"/>
<dbReference type="Proteomes" id="UP000562124">
    <property type="component" value="Unassembled WGS sequence"/>
</dbReference>
<name>A0A7Y0QHV8_CELFI</name>
<dbReference type="EMBL" id="JABCJJ010000015">
    <property type="protein sequence ID" value="NMR20700.1"/>
    <property type="molecule type" value="Genomic_DNA"/>
</dbReference>
<keyword evidence="1 3" id="KW-0808">Transferase</keyword>
<feature type="domain" description="4'-phosphopantetheinyl transferase" evidence="2">
    <location>
        <begin position="119"/>
        <end position="199"/>
    </location>
</feature>
<dbReference type="GO" id="GO:0000287">
    <property type="term" value="F:magnesium ion binding"/>
    <property type="evidence" value="ECO:0007669"/>
    <property type="project" value="InterPro"/>
</dbReference>
<keyword evidence="4" id="KW-1185">Reference proteome</keyword>
<comment type="caution">
    <text evidence="3">The sequence shown here is derived from an EMBL/GenBank/DDBJ whole genome shotgun (WGS) entry which is preliminary data.</text>
</comment>
<dbReference type="RefSeq" id="WP_169325070.1">
    <property type="nucleotide sequence ID" value="NZ_JABCJJ010000015.1"/>
</dbReference>
<sequence>MPCSDLAADVWLLAPGDVDPALGLALLDDAERARAARLAGDRRTSFVAARALLRSVVGTRLGCRPQDAGLAVRCPVCGGADHGPVAVVAVGGVRLGEAAPHVSISRTGPRIAVALASRPVGVDVVSVADVARSPFDDVALAPAEVEALASLTGEPLHEARARAWARKEAALKALGTGLTTDPRTVDVRDVAARAPAGDWVVIADAHSAPGEAAAVAVALGEHHPRSWPPGGILRLDVAVHGSSAQMTRARARPRGD</sequence>
<dbReference type="SUPFAM" id="SSF56214">
    <property type="entry name" value="4'-phosphopantetheinyl transferase"/>
    <property type="match status" value="2"/>
</dbReference>
<dbReference type="Pfam" id="PF01648">
    <property type="entry name" value="ACPS"/>
    <property type="match status" value="1"/>
</dbReference>
<gene>
    <name evidence="3" type="ORF">HIR71_10810</name>
</gene>
<organism evidence="3 4">
    <name type="scientific">Cellulomonas fimi</name>
    <dbReference type="NCBI Taxonomy" id="1708"/>
    <lineage>
        <taxon>Bacteria</taxon>
        <taxon>Bacillati</taxon>
        <taxon>Actinomycetota</taxon>
        <taxon>Actinomycetes</taxon>
        <taxon>Micrococcales</taxon>
        <taxon>Cellulomonadaceae</taxon>
        <taxon>Cellulomonas</taxon>
    </lineage>
</organism>
<evidence type="ECO:0000313" key="3">
    <source>
        <dbReference type="EMBL" id="NMR20700.1"/>
    </source>
</evidence>
<dbReference type="InterPro" id="IPR037143">
    <property type="entry name" value="4-PPantetheinyl_Trfase_dom_sf"/>
</dbReference>
<proteinExistence type="predicted"/>
<dbReference type="InterPro" id="IPR008278">
    <property type="entry name" value="4-PPantetheinyl_Trfase_dom"/>
</dbReference>
<dbReference type="Gene3D" id="3.90.470.20">
    <property type="entry name" value="4'-phosphopantetheinyl transferase domain"/>
    <property type="match status" value="1"/>
</dbReference>
<dbReference type="GO" id="GO:0008897">
    <property type="term" value="F:holo-[acyl-carrier-protein] synthase activity"/>
    <property type="evidence" value="ECO:0007669"/>
    <property type="project" value="InterPro"/>
</dbReference>
<protein>
    <submittedName>
        <fullName evidence="3">4'-phosphopantetheinyl transferase superfamily protein</fullName>
    </submittedName>
</protein>
<evidence type="ECO:0000313" key="4">
    <source>
        <dbReference type="Proteomes" id="UP000562124"/>
    </source>
</evidence>
<accession>A0A7Y0QHV8</accession>